<dbReference type="Proteomes" id="UP000187412">
    <property type="component" value="Unassembled WGS sequence"/>
</dbReference>
<keyword evidence="2" id="KW-1185">Reference proteome</keyword>
<evidence type="ECO:0000313" key="2">
    <source>
        <dbReference type="Proteomes" id="UP000187412"/>
    </source>
</evidence>
<organism evidence="1 2">
    <name type="scientific">Paenibacillus borealis</name>
    <dbReference type="NCBI Taxonomy" id="160799"/>
    <lineage>
        <taxon>Bacteria</taxon>
        <taxon>Bacillati</taxon>
        <taxon>Bacillota</taxon>
        <taxon>Bacilli</taxon>
        <taxon>Bacillales</taxon>
        <taxon>Paenibacillaceae</taxon>
        <taxon>Paenibacillus</taxon>
    </lineage>
</organism>
<reference evidence="1 2" key="1">
    <citation type="submission" date="2016-10" db="EMBL/GenBank/DDBJ databases">
        <title>Paenibacillus species isolates.</title>
        <authorList>
            <person name="Beno S.M."/>
        </authorList>
    </citation>
    <scope>NUCLEOTIDE SEQUENCE [LARGE SCALE GENOMIC DNA]</scope>
    <source>
        <strain evidence="1 2">FSL H7-0744</strain>
    </source>
</reference>
<evidence type="ECO:0000313" key="1">
    <source>
        <dbReference type="EMBL" id="OMD47837.1"/>
    </source>
</evidence>
<gene>
    <name evidence="1" type="ORF">BSK56_12615</name>
</gene>
<proteinExistence type="predicted"/>
<name>A0ABX3HD11_PAEBO</name>
<sequence>MVGRQVTREYWRFSLYIGSNLPKEKLGNLLYNMICEVLFVQLIDYEAEVRDQSDTQYVSIGCPYFSMSINLDDEVDYTERYRKANLESYGVDTNVFISIQFITRTFDIGWLKLLEKIGKLLQLNNLDLVVEDHTTYPLLKRVKGHLIINSNLDYRTWYMTKENLALLNHPYEEDFL</sequence>
<accession>A0ABX3HD11</accession>
<dbReference type="EMBL" id="MPTB01000014">
    <property type="protein sequence ID" value="OMD47837.1"/>
    <property type="molecule type" value="Genomic_DNA"/>
</dbReference>
<protein>
    <submittedName>
        <fullName evidence="1">Uncharacterized protein</fullName>
    </submittedName>
</protein>
<comment type="caution">
    <text evidence="1">The sequence shown here is derived from an EMBL/GenBank/DDBJ whole genome shotgun (WGS) entry which is preliminary data.</text>
</comment>